<evidence type="ECO:0000256" key="3">
    <source>
        <dbReference type="ARBA" id="ARBA00022771"/>
    </source>
</evidence>
<keyword evidence="2" id="KW-0677">Repeat</keyword>
<evidence type="ECO:0000313" key="9">
    <source>
        <dbReference type="RefSeq" id="XP_011314146.1"/>
    </source>
</evidence>
<dbReference type="RefSeq" id="XP_011314146.1">
    <property type="nucleotide sequence ID" value="XM_011315844.1"/>
</dbReference>
<feature type="compositionally biased region" description="Acidic residues" evidence="6">
    <location>
        <begin position="97"/>
        <end position="112"/>
    </location>
</feature>
<evidence type="ECO:0000256" key="1">
    <source>
        <dbReference type="ARBA" id="ARBA00022723"/>
    </source>
</evidence>
<evidence type="ECO:0000256" key="4">
    <source>
        <dbReference type="ARBA" id="ARBA00022833"/>
    </source>
</evidence>
<reference evidence="9" key="1">
    <citation type="submission" date="2025-08" db="UniProtKB">
        <authorList>
            <consortium name="RefSeq"/>
        </authorList>
    </citation>
    <scope>IDENTIFICATION</scope>
    <source>
        <strain evidence="9">USDA-PBARC FA_bdor</strain>
        <tissue evidence="9">Whole organism</tissue>
    </source>
</reference>
<evidence type="ECO:0000256" key="5">
    <source>
        <dbReference type="PROSITE-ProRule" id="PRU00042"/>
    </source>
</evidence>
<dbReference type="Gene3D" id="3.30.160.60">
    <property type="entry name" value="Classic Zinc Finger"/>
    <property type="match status" value="2"/>
</dbReference>
<sequence length="325" mass="36002">MAVFMLNVCKFNSCGLTFKSLGHLIQHIEETHIDYDPLVVEQSEQQQPACIPLSYALRFLTDATRQELLKPINQGRSNQTTVTTTNRNKNVTPTGSEAEEGEDLVSEPEDSNDSWTTSEEFSSDYILRYGSRVISQSVTAQNNNSDKPFACPVPGCKKRYKNINGIKYHSKNGHKNDGKIRKAFKCSCGKSYKTPYGLKNHASILHNGCTALQLKSSMASTKGTKMGNDGENTETVVIKIPKAKIAAIEDHGYIKSDRSMLTETEIECDNDLGILTPASTPPLPVQSPTKIDQQLQVHSSVKTLQKYLTAAPSANNPRRNIKNEY</sequence>
<keyword evidence="1" id="KW-0479">Metal-binding</keyword>
<dbReference type="SMART" id="SM00355">
    <property type="entry name" value="ZnF_C2H2"/>
    <property type="match status" value="3"/>
</dbReference>
<dbReference type="KEGG" id="fas:105273416"/>
<dbReference type="GO" id="GO:0005634">
    <property type="term" value="C:nucleus"/>
    <property type="evidence" value="ECO:0007669"/>
    <property type="project" value="TreeGrafter"/>
</dbReference>
<accession>A0A9R1UBC3</accession>
<keyword evidence="8" id="KW-1185">Reference proteome</keyword>
<feature type="domain" description="C2H2-type" evidence="7">
    <location>
        <begin position="7"/>
        <end position="37"/>
    </location>
</feature>
<dbReference type="PROSITE" id="PS50157">
    <property type="entry name" value="ZINC_FINGER_C2H2_2"/>
    <property type="match status" value="1"/>
</dbReference>
<dbReference type="InterPro" id="IPR013087">
    <property type="entry name" value="Znf_C2H2_type"/>
</dbReference>
<evidence type="ECO:0000256" key="2">
    <source>
        <dbReference type="ARBA" id="ARBA00022737"/>
    </source>
</evidence>
<feature type="region of interest" description="Disordered" evidence="6">
    <location>
        <begin position="71"/>
        <end position="117"/>
    </location>
</feature>
<proteinExistence type="predicted"/>
<evidence type="ECO:0000259" key="7">
    <source>
        <dbReference type="PROSITE" id="PS50157"/>
    </source>
</evidence>
<dbReference type="Proteomes" id="UP000694866">
    <property type="component" value="Unplaced"/>
</dbReference>
<dbReference type="GeneID" id="105273416"/>
<evidence type="ECO:0000313" key="8">
    <source>
        <dbReference type="Proteomes" id="UP000694866"/>
    </source>
</evidence>
<dbReference type="InterPro" id="IPR051580">
    <property type="entry name" value="ZnF-Chromatin_assoc"/>
</dbReference>
<dbReference type="PANTHER" id="PTHR23057:SF0">
    <property type="entry name" value="JUXTAPOSED WITH ANOTHER ZINC FINGER PROTEIN 1"/>
    <property type="match status" value="1"/>
</dbReference>
<organism evidence="8 9">
    <name type="scientific">Fopius arisanus</name>
    <dbReference type="NCBI Taxonomy" id="64838"/>
    <lineage>
        <taxon>Eukaryota</taxon>
        <taxon>Metazoa</taxon>
        <taxon>Ecdysozoa</taxon>
        <taxon>Arthropoda</taxon>
        <taxon>Hexapoda</taxon>
        <taxon>Insecta</taxon>
        <taxon>Pterygota</taxon>
        <taxon>Neoptera</taxon>
        <taxon>Endopterygota</taxon>
        <taxon>Hymenoptera</taxon>
        <taxon>Apocrita</taxon>
        <taxon>Ichneumonoidea</taxon>
        <taxon>Braconidae</taxon>
        <taxon>Opiinae</taxon>
        <taxon>Fopius</taxon>
    </lineage>
</organism>
<keyword evidence="4" id="KW-0862">Zinc</keyword>
<dbReference type="InterPro" id="IPR036236">
    <property type="entry name" value="Znf_C2H2_sf"/>
</dbReference>
<name>A0A9R1UBC3_9HYME</name>
<dbReference type="PANTHER" id="PTHR23057">
    <property type="entry name" value="JUXTAPOSED WITH ANOTHER ZINC FINGER PROTEIN 1"/>
    <property type="match status" value="1"/>
</dbReference>
<gene>
    <name evidence="9" type="primary">LOC105273416</name>
</gene>
<dbReference type="SUPFAM" id="SSF57667">
    <property type="entry name" value="beta-beta-alpha zinc fingers"/>
    <property type="match status" value="1"/>
</dbReference>
<feature type="compositionally biased region" description="Low complexity" evidence="6">
    <location>
        <begin position="78"/>
        <end position="94"/>
    </location>
</feature>
<dbReference type="OrthoDB" id="3269380at2759"/>
<dbReference type="PROSITE" id="PS00028">
    <property type="entry name" value="ZINC_FINGER_C2H2_1"/>
    <property type="match status" value="2"/>
</dbReference>
<protein>
    <submittedName>
        <fullName evidence="9">Juxtaposed with another zinc finger protein 1</fullName>
    </submittedName>
</protein>
<dbReference type="GO" id="GO:0008270">
    <property type="term" value="F:zinc ion binding"/>
    <property type="evidence" value="ECO:0007669"/>
    <property type="project" value="UniProtKB-KW"/>
</dbReference>
<evidence type="ECO:0000256" key="6">
    <source>
        <dbReference type="SAM" id="MobiDB-lite"/>
    </source>
</evidence>
<dbReference type="AlphaFoldDB" id="A0A9R1UBC3"/>
<keyword evidence="3 5" id="KW-0863">Zinc-finger</keyword>